<gene>
    <name evidence="1" type="ORF">E6Q11_03135</name>
</gene>
<comment type="caution">
    <text evidence="1">The sequence shown here is derived from an EMBL/GenBank/DDBJ whole genome shotgun (WGS) entry which is preliminary data.</text>
</comment>
<dbReference type="Proteomes" id="UP000321026">
    <property type="component" value="Unassembled WGS sequence"/>
</dbReference>
<dbReference type="AlphaFoldDB" id="A0A5C7J9F2"/>
<sequence>MSFISDFKSAPISLFGVNGGNTSTDTSLATLVGSKFSSADGRVFALVQNGASALVSGVLVQSPASIGANHTGLTCATAAIGATQITVTLGGTAVTANQYAGGFAVVSAGTGIGQTLRIASHPAQSSTSGTVVLTLEDPLSVATAVSDSKVSLTLPQYGSSNGAAITTSGVVVCPTTLTGRVIGATIYPIPASTSTTASYGFIQTNGAVAVKNQGGTTIGLDVMPSGTTAGSVATYVVATSSRVGTSTVAGEDGKAQLITLQL</sequence>
<evidence type="ECO:0000313" key="2">
    <source>
        <dbReference type="Proteomes" id="UP000321026"/>
    </source>
</evidence>
<proteinExistence type="predicted"/>
<evidence type="ECO:0000313" key="1">
    <source>
        <dbReference type="EMBL" id="TXG77186.1"/>
    </source>
</evidence>
<accession>A0A5C7J9F2</accession>
<reference evidence="1 2" key="1">
    <citation type="submission" date="2018-09" db="EMBL/GenBank/DDBJ databases">
        <title>Metagenome Assembled Genomes from an Advanced Water Purification Facility.</title>
        <authorList>
            <person name="Stamps B.W."/>
            <person name="Spear J.R."/>
        </authorList>
    </citation>
    <scope>NUCLEOTIDE SEQUENCE [LARGE SCALE GENOMIC DNA]</scope>
    <source>
        <strain evidence="1">Bin_63_2</strain>
    </source>
</reference>
<protein>
    <submittedName>
        <fullName evidence="1">Uncharacterized protein</fullName>
    </submittedName>
</protein>
<dbReference type="EMBL" id="SSDS01000051">
    <property type="protein sequence ID" value="TXG77186.1"/>
    <property type="molecule type" value="Genomic_DNA"/>
</dbReference>
<name>A0A5C7J9F2_9BACT</name>
<organism evidence="1 2">
    <name type="scientific">Candidatus Dojkabacteria bacterium</name>
    <dbReference type="NCBI Taxonomy" id="2099670"/>
    <lineage>
        <taxon>Bacteria</taxon>
        <taxon>Candidatus Dojkabacteria</taxon>
    </lineage>
</organism>